<feature type="transmembrane region" description="Helical" evidence="2">
    <location>
        <begin position="280"/>
        <end position="299"/>
    </location>
</feature>
<sequence>MVGQSHPNGQSLIFSPPGQSHSNGGPESPNGQSLIFSPLGRVTPMVGQSHPSGRSLIFSPPGQSHSNGGPESPQWPKFDFLTAGQSHSNGGPESPQWPKFDILTCWAESLQWWARVTPMAESHSNAMVGQSTPNCQNGCQLYNWTPSPHFPLIRTSEILSIHTLFPMAKVPMLMPFLEDQLPATSCHSILVFVVPVILSFLALKYLGQNTSPFKTHPKTMGFSIGCLLVYCLAYGAQQKFSSALHQPPTYANAWGRCMEWFGSMLLASLASICFPDSVQWMFFVFYAILCMGGPLFTLLQMLWKWIHPTPTVAPGHLHLGAVQPREGVPLETSGGNRGITIPVN</sequence>
<accession>A0A438J7U5</accession>
<feature type="compositionally biased region" description="Polar residues" evidence="1">
    <location>
        <begin position="1"/>
        <end position="35"/>
    </location>
</feature>
<reference evidence="3 4" key="1">
    <citation type="journal article" date="2018" name="PLoS Genet.">
        <title>Population sequencing reveals clonal diversity and ancestral inbreeding in the grapevine cultivar Chardonnay.</title>
        <authorList>
            <person name="Roach M.J."/>
            <person name="Johnson D.L."/>
            <person name="Bohlmann J."/>
            <person name="van Vuuren H.J."/>
            <person name="Jones S.J."/>
            <person name="Pretorius I.S."/>
            <person name="Schmidt S.A."/>
            <person name="Borneman A.R."/>
        </authorList>
    </citation>
    <scope>NUCLEOTIDE SEQUENCE [LARGE SCALE GENOMIC DNA]</scope>
    <source>
        <strain evidence="4">cv. Chardonnay</strain>
        <tissue evidence="3">Leaf</tissue>
    </source>
</reference>
<dbReference type="PANTHER" id="PTHR34115:SF5">
    <property type="entry name" value="PROTEIN, PUTATIVE-RELATED"/>
    <property type="match status" value="1"/>
</dbReference>
<gene>
    <name evidence="3" type="ORF">CK203_019225</name>
</gene>
<keyword evidence="2" id="KW-1133">Transmembrane helix</keyword>
<feature type="transmembrane region" description="Helical" evidence="2">
    <location>
        <begin position="189"/>
        <end position="207"/>
    </location>
</feature>
<dbReference type="InterPro" id="IPR053258">
    <property type="entry name" value="Ca-permeable_cation_channel"/>
</dbReference>
<organism evidence="3 4">
    <name type="scientific">Vitis vinifera</name>
    <name type="common">Grape</name>
    <dbReference type="NCBI Taxonomy" id="29760"/>
    <lineage>
        <taxon>Eukaryota</taxon>
        <taxon>Viridiplantae</taxon>
        <taxon>Streptophyta</taxon>
        <taxon>Embryophyta</taxon>
        <taxon>Tracheophyta</taxon>
        <taxon>Spermatophyta</taxon>
        <taxon>Magnoliopsida</taxon>
        <taxon>eudicotyledons</taxon>
        <taxon>Gunneridae</taxon>
        <taxon>Pentapetalae</taxon>
        <taxon>rosids</taxon>
        <taxon>Vitales</taxon>
        <taxon>Vitaceae</taxon>
        <taxon>Viteae</taxon>
        <taxon>Vitis</taxon>
    </lineage>
</organism>
<comment type="caution">
    <text evidence="3">The sequence shown here is derived from an EMBL/GenBank/DDBJ whole genome shotgun (WGS) entry which is preliminary data.</text>
</comment>
<name>A0A438J7U5_VITVI</name>
<dbReference type="EMBL" id="QGNW01000058">
    <property type="protein sequence ID" value="RVX05029.1"/>
    <property type="molecule type" value="Genomic_DNA"/>
</dbReference>
<feature type="transmembrane region" description="Helical" evidence="2">
    <location>
        <begin position="257"/>
        <end position="274"/>
    </location>
</feature>
<dbReference type="PANTHER" id="PTHR34115">
    <property type="entry name" value="PROTEIN, PUTATIVE-RELATED"/>
    <property type="match status" value="1"/>
</dbReference>
<evidence type="ECO:0000313" key="4">
    <source>
        <dbReference type="Proteomes" id="UP000288805"/>
    </source>
</evidence>
<evidence type="ECO:0000313" key="3">
    <source>
        <dbReference type="EMBL" id="RVX05029.1"/>
    </source>
</evidence>
<dbReference type="AlphaFoldDB" id="A0A438J7U5"/>
<keyword evidence="2" id="KW-0812">Transmembrane</keyword>
<keyword evidence="2" id="KW-0472">Membrane</keyword>
<proteinExistence type="predicted"/>
<evidence type="ECO:0000256" key="2">
    <source>
        <dbReference type="SAM" id="Phobius"/>
    </source>
</evidence>
<evidence type="ECO:0000256" key="1">
    <source>
        <dbReference type="SAM" id="MobiDB-lite"/>
    </source>
</evidence>
<protein>
    <submittedName>
        <fullName evidence="3">Uncharacterized protein</fullName>
    </submittedName>
</protein>
<feature type="transmembrane region" description="Helical" evidence="2">
    <location>
        <begin position="219"/>
        <end position="236"/>
    </location>
</feature>
<feature type="region of interest" description="Disordered" evidence="1">
    <location>
        <begin position="1"/>
        <end position="94"/>
    </location>
</feature>
<dbReference type="Proteomes" id="UP000288805">
    <property type="component" value="Unassembled WGS sequence"/>
</dbReference>